<dbReference type="Gene3D" id="3.40.50.2000">
    <property type="entry name" value="Glycogen Phosphorylase B"/>
    <property type="match status" value="2"/>
</dbReference>
<dbReference type="InterPro" id="IPR050194">
    <property type="entry name" value="Glycosyltransferase_grp1"/>
</dbReference>
<reference evidence="3" key="1">
    <citation type="journal article" date="2008" name="J. Bacteriol.">
        <title>Genome sequence of Thermofilum pendens reveals an exceptional loss of biosynthetic pathways without genome reduction.</title>
        <authorList>
            <person name="Anderson I."/>
            <person name="Rodriguez J."/>
            <person name="Susanti D."/>
            <person name="Porat I."/>
            <person name="Reich C."/>
            <person name="Ulrich L.E."/>
            <person name="Elkins J.G."/>
            <person name="Mavromatis K."/>
            <person name="Lykidis A."/>
            <person name="Kim E."/>
            <person name="Thompson L.S."/>
            <person name="Nolan M."/>
            <person name="Land M."/>
            <person name="Copeland A."/>
            <person name="Lapidus A."/>
            <person name="Lucas S."/>
            <person name="Detter C."/>
            <person name="Zhulin I.B."/>
            <person name="Olsen G.J."/>
            <person name="Whitman W."/>
            <person name="Mukhopadhyay B."/>
            <person name="Bristow J."/>
            <person name="Kyrpides N."/>
        </authorList>
    </citation>
    <scope>NUCLEOTIDE SEQUENCE [LARGE SCALE GENOMIC DNA]</scope>
    <source>
        <strain evidence="3">DSM 2475 / Hrk 5</strain>
    </source>
</reference>
<dbReference type="PANTHER" id="PTHR45947">
    <property type="entry name" value="SULFOQUINOVOSYL TRANSFERASE SQD2"/>
    <property type="match status" value="1"/>
</dbReference>
<organism evidence="2 3">
    <name type="scientific">Thermofilum pendens (strain DSM 2475 / Hrk 5)</name>
    <dbReference type="NCBI Taxonomy" id="368408"/>
    <lineage>
        <taxon>Archaea</taxon>
        <taxon>Thermoproteota</taxon>
        <taxon>Thermoprotei</taxon>
        <taxon>Thermofilales</taxon>
        <taxon>Thermofilaceae</taxon>
        <taxon>Thermofilum</taxon>
    </lineage>
</organism>
<gene>
    <name evidence="2" type="ordered locus">Tpen_1723</name>
</gene>
<dbReference type="RefSeq" id="WP_011753383.1">
    <property type="nucleotide sequence ID" value="NC_008698.1"/>
</dbReference>
<dbReference type="CAZy" id="GT4">
    <property type="family name" value="Glycosyltransferase Family 4"/>
</dbReference>
<evidence type="ECO:0000313" key="2">
    <source>
        <dbReference type="EMBL" id="ABL79118.1"/>
    </source>
</evidence>
<dbReference type="EMBL" id="CP000505">
    <property type="protein sequence ID" value="ABL79118.1"/>
    <property type="molecule type" value="Genomic_DNA"/>
</dbReference>
<dbReference type="PANTHER" id="PTHR45947:SF3">
    <property type="entry name" value="SULFOQUINOVOSYL TRANSFERASE SQD2"/>
    <property type="match status" value="1"/>
</dbReference>
<dbReference type="AlphaFoldDB" id="A1S0Y8"/>
<dbReference type="Proteomes" id="UP000000641">
    <property type="component" value="Chromosome"/>
</dbReference>
<proteinExistence type="predicted"/>
<dbReference type="InterPro" id="IPR028098">
    <property type="entry name" value="Glyco_trans_4-like_N"/>
</dbReference>
<dbReference type="KEGG" id="tpe:Tpen_1723"/>
<dbReference type="SUPFAM" id="SSF53756">
    <property type="entry name" value="UDP-Glycosyltransferase/glycogen phosphorylase"/>
    <property type="match status" value="1"/>
</dbReference>
<dbReference type="Pfam" id="PF13439">
    <property type="entry name" value="Glyco_transf_4"/>
    <property type="match status" value="1"/>
</dbReference>
<sequence>MKILYVNPANIDYPGGGERFAVEVLTRLSKRGHEVGVLHINWAPHPATSAGNESKLLDRGAELHKCGYIKLPRGFPVVDPRCLVKPSKQYDVLYIPAYSPNELTVSLLKKSKALSVPAVAVFHCMLADNVLARLYTPLYIAAFNSFDKLHVLNRFQRNFLKSHGIPEEKIEFIPNGVDTSTFQLCRDPSASEDFNIVFVGRLLKDKGVDTLLRIIYLINDELNLHDVKFTIVGSGPLEEDIKKLAQKYQNVVFLGYVKHENMPSIYREANLFLLPSRSEGMPLSLLEAQACGLPAVASKIPGVLDIVRDGVTGRLVDAEDVRGFVSAIEECYRLWESSPQEYYNLNKKIREYIVRNYDLEVVVGKIEKMLHEAIYKVQVS</sequence>
<name>A1S0Y8_THEPD</name>
<protein>
    <submittedName>
        <fullName evidence="2">Glycosyl transferase, group 1</fullName>
    </submittedName>
</protein>
<dbReference type="GeneID" id="4601748"/>
<dbReference type="Pfam" id="PF13692">
    <property type="entry name" value="Glyco_trans_1_4"/>
    <property type="match status" value="1"/>
</dbReference>
<dbReference type="EnsemblBacteria" id="ABL79118">
    <property type="protein sequence ID" value="ABL79118"/>
    <property type="gene ID" value="Tpen_1723"/>
</dbReference>
<keyword evidence="3" id="KW-1185">Reference proteome</keyword>
<dbReference type="CDD" id="cd03801">
    <property type="entry name" value="GT4_PimA-like"/>
    <property type="match status" value="1"/>
</dbReference>
<dbReference type="STRING" id="368408.Tpen_1723"/>
<dbReference type="HOGENOM" id="CLU_009583_2_5_2"/>
<dbReference type="OrthoDB" id="132546at2157"/>
<evidence type="ECO:0000259" key="1">
    <source>
        <dbReference type="Pfam" id="PF13439"/>
    </source>
</evidence>
<feature type="domain" description="Glycosyltransferase subfamily 4-like N-terminal" evidence="1">
    <location>
        <begin position="14"/>
        <end position="180"/>
    </location>
</feature>
<accession>A1S0Y8</accession>
<dbReference type="eggNOG" id="arCOG01403">
    <property type="taxonomic scope" value="Archaea"/>
</dbReference>
<evidence type="ECO:0000313" key="3">
    <source>
        <dbReference type="Proteomes" id="UP000000641"/>
    </source>
</evidence>
<keyword evidence="2" id="KW-0808">Transferase</keyword>
<dbReference type="GO" id="GO:0016757">
    <property type="term" value="F:glycosyltransferase activity"/>
    <property type="evidence" value="ECO:0007669"/>
    <property type="project" value="TreeGrafter"/>
</dbReference>